<evidence type="ECO:0000313" key="2">
    <source>
        <dbReference type="Proteomes" id="UP000596247"/>
    </source>
</evidence>
<protein>
    <submittedName>
        <fullName evidence="1">Uncharacterized protein</fullName>
    </submittedName>
</protein>
<accession>A0A7R8MJN9</accession>
<sequence length="242" mass="27190">MDISRFRRDADAVKSVIVATPDNRLVVKKACNLYIPERYVEKGLAHVSNETYVVGIYGLVLEETGQYATSLANAMMGIDPSWSNTVTIDNVDYIEFHFEPGATLCTNTELVKNDILVYHIYNEVIAKGNIPWYMNYLDVGRLFDSAQHHGGLNLRASPATLQMIAAVISRDNNDRVKYYRQTVNSLKDAIEIRPAFIPFRNIAYGATNTTAKLIGAYFEEGMISAVINPSKRVEKVESLLRM</sequence>
<reference evidence="1 2" key="1">
    <citation type="submission" date="2020-09" db="EMBL/GenBank/DDBJ databases">
        <authorList>
            <person name="Jameson E."/>
        </authorList>
    </citation>
    <scope>NUCLEOTIDE SEQUENCE [LARGE SCALE GENOMIC DNA]</scope>
</reference>
<name>A0A7R8MJN9_9CAUD</name>
<dbReference type="Proteomes" id="UP000596247">
    <property type="component" value="Chromosome"/>
</dbReference>
<evidence type="ECO:0000313" key="1">
    <source>
        <dbReference type="EMBL" id="CAD5236177.1"/>
    </source>
</evidence>
<gene>
    <name evidence="1" type="ORF">LLCLJKAH_00188</name>
</gene>
<dbReference type="EMBL" id="LR881104">
    <property type="protein sequence ID" value="CAD5236177.1"/>
    <property type="molecule type" value="Genomic_DNA"/>
</dbReference>
<proteinExistence type="predicted"/>
<keyword evidence="2" id="KW-1185">Reference proteome</keyword>
<organism evidence="1 2">
    <name type="scientific">Klebsiella phage vB_KvM-Eowyn</name>
    <dbReference type="NCBI Taxonomy" id="2762819"/>
    <lineage>
        <taxon>Viruses</taxon>
        <taxon>Duplodnaviria</taxon>
        <taxon>Heunggongvirae</taxon>
        <taxon>Uroviricota</taxon>
        <taxon>Caudoviricetes</taxon>
        <taxon>Chimalliviridae</taxon>
        <taxon>Eowynvirus</taxon>
        <taxon>Eowynvirus eowyn</taxon>
    </lineage>
</organism>